<comment type="caution">
    <text evidence="3">The sequence shown here is derived from an EMBL/GenBank/DDBJ whole genome shotgun (WGS) entry which is preliminary data.</text>
</comment>
<sequence>MAGIRSISIFQRSPAWPTNQLGLPKGAYPRPCTSQLSRSPKPMPESPASTDPSLESGNIINVSLPRAADRKYSARTLEELVESIQTVLRRASDPASTLNLIDTVQRLGISSKKKSMNSLTGLVIGMLVKISLPLLFVSGC</sequence>
<proteinExistence type="predicted"/>
<feature type="region of interest" description="Disordered" evidence="1">
    <location>
        <begin position="15"/>
        <end position="57"/>
    </location>
</feature>
<dbReference type="EMBL" id="JAPFFJ010000002">
    <property type="protein sequence ID" value="KAJ6433336.1"/>
    <property type="molecule type" value="Genomic_DNA"/>
</dbReference>
<keyword evidence="2" id="KW-0812">Transmembrane</keyword>
<dbReference type="Proteomes" id="UP001162972">
    <property type="component" value="Chromosome 13"/>
</dbReference>
<evidence type="ECO:0000313" key="3">
    <source>
        <dbReference type="EMBL" id="KAJ6433336.1"/>
    </source>
</evidence>
<dbReference type="AlphaFoldDB" id="A0AAD6L171"/>
<protein>
    <submittedName>
        <fullName evidence="3">Uncharacterized protein</fullName>
    </submittedName>
</protein>
<gene>
    <name evidence="3" type="ORF">OIU84_017099</name>
</gene>
<feature type="transmembrane region" description="Helical" evidence="2">
    <location>
        <begin position="119"/>
        <end position="137"/>
    </location>
</feature>
<name>A0AAD6L171_9ROSI</name>
<keyword evidence="2" id="KW-1133">Transmembrane helix</keyword>
<evidence type="ECO:0000256" key="1">
    <source>
        <dbReference type="SAM" id="MobiDB-lite"/>
    </source>
</evidence>
<reference evidence="3 4" key="1">
    <citation type="journal article" date="2023" name="Int. J. Mol. Sci.">
        <title>De Novo Assembly and Annotation of 11 Diverse Shrub Willow (Salix) Genomes Reveals Novel Gene Organization in Sex-Linked Regions.</title>
        <authorList>
            <person name="Hyden B."/>
            <person name="Feng K."/>
            <person name="Yates T.B."/>
            <person name="Jawdy S."/>
            <person name="Cereghino C."/>
            <person name="Smart L.B."/>
            <person name="Muchero W."/>
        </authorList>
    </citation>
    <scope>NUCLEOTIDE SEQUENCE [LARGE SCALE GENOMIC DNA]</scope>
    <source>
        <tissue evidence="3">Shoot tip</tissue>
    </source>
</reference>
<evidence type="ECO:0000256" key="2">
    <source>
        <dbReference type="SAM" id="Phobius"/>
    </source>
</evidence>
<organism evidence="3 4">
    <name type="scientific">Salix udensis</name>
    <dbReference type="NCBI Taxonomy" id="889485"/>
    <lineage>
        <taxon>Eukaryota</taxon>
        <taxon>Viridiplantae</taxon>
        <taxon>Streptophyta</taxon>
        <taxon>Embryophyta</taxon>
        <taxon>Tracheophyta</taxon>
        <taxon>Spermatophyta</taxon>
        <taxon>Magnoliopsida</taxon>
        <taxon>eudicotyledons</taxon>
        <taxon>Gunneridae</taxon>
        <taxon>Pentapetalae</taxon>
        <taxon>rosids</taxon>
        <taxon>fabids</taxon>
        <taxon>Malpighiales</taxon>
        <taxon>Salicaceae</taxon>
        <taxon>Saliceae</taxon>
        <taxon>Salix</taxon>
    </lineage>
</organism>
<feature type="compositionally biased region" description="Polar residues" evidence="1">
    <location>
        <begin position="47"/>
        <end position="57"/>
    </location>
</feature>
<keyword evidence="4" id="KW-1185">Reference proteome</keyword>
<accession>A0AAD6L171</accession>
<keyword evidence="2" id="KW-0472">Membrane</keyword>
<evidence type="ECO:0000313" key="4">
    <source>
        <dbReference type="Proteomes" id="UP001162972"/>
    </source>
</evidence>